<accession>A0AC58GMY6</accession>
<name>A0AC58GMY6_DANRE</name>
<keyword evidence="1" id="KW-1185">Reference proteome</keyword>
<gene>
    <name evidence="2" type="primary">eva1c</name>
</gene>
<evidence type="ECO:0000313" key="1">
    <source>
        <dbReference type="Proteomes" id="UP000000437"/>
    </source>
</evidence>
<organism evidence="1 2">
    <name type="scientific">Danio rerio</name>
    <name type="common">Zebrafish</name>
    <name type="synonym">Brachydanio rerio</name>
    <dbReference type="NCBI Taxonomy" id="7955"/>
    <lineage>
        <taxon>Eukaryota</taxon>
        <taxon>Metazoa</taxon>
        <taxon>Chordata</taxon>
        <taxon>Craniata</taxon>
        <taxon>Vertebrata</taxon>
        <taxon>Euteleostomi</taxon>
        <taxon>Actinopterygii</taxon>
        <taxon>Neopterygii</taxon>
        <taxon>Teleostei</taxon>
        <taxon>Ostariophysi</taxon>
        <taxon>Cypriniformes</taxon>
        <taxon>Danionidae</taxon>
        <taxon>Danioninae</taxon>
        <taxon>Danio</taxon>
    </lineage>
</organism>
<proteinExistence type="predicted"/>
<evidence type="ECO:0000313" key="2">
    <source>
        <dbReference type="RefSeq" id="XP_073771115.1"/>
    </source>
</evidence>
<dbReference type="Proteomes" id="UP000000437">
    <property type="component" value="Chromosome 10"/>
</dbReference>
<sequence>MRCQWHNHSCSASTTLQKVLSECQGHRDCQFLVNHQVFGKDPCPGIPKYINVSYRCKPTEHKRKVTCEGDRLLLHCKYPKVLNIYSAVYGRLLEEEDLCSSEEQKPPYECLHHGAVDVVSNICYGKQRCLFTVDQKHFKDPCPPGTKKYITILYACVPQSLLKEADPSSFLTTSMPSQSTKEERPVIRSSKFPEGGIILSNALMAFGYITEHPEMAGLLFTSSVCVGLLIVLIAVSTQLTCSRHLNTPRAFRKKSRTNLEEEEPMNQDNSEEEDDEDDKGSLMDSSNLSEIGRKVYCWEDVTYTTEAADLMERIERRELVIQEIRMNAYLNGNTCILHSNMPTVTQNVQLL</sequence>
<reference evidence="2" key="1">
    <citation type="submission" date="2025-08" db="UniProtKB">
        <authorList>
            <consortium name="RefSeq"/>
        </authorList>
    </citation>
    <scope>IDENTIFICATION</scope>
    <source>
        <strain evidence="2">Tuebingen</strain>
        <tissue evidence="2">Fibroblasts and whole tissue</tissue>
    </source>
</reference>
<dbReference type="RefSeq" id="XP_073771115.1">
    <property type="nucleotide sequence ID" value="XM_073915014.1"/>
</dbReference>
<protein>
    <submittedName>
        <fullName evidence="2">Protein eva-1 homolog C isoform X2</fullName>
    </submittedName>
</protein>